<dbReference type="PRINTS" id="PR00417">
    <property type="entry name" value="PRTPISMRASEI"/>
</dbReference>
<dbReference type="CDD" id="cd00186">
    <property type="entry name" value="TOP1Ac"/>
    <property type="match status" value="1"/>
</dbReference>
<organism evidence="14 15">
    <name type="scientific">Mediterranea massiliensis</name>
    <dbReference type="NCBI Taxonomy" id="1841865"/>
    <lineage>
        <taxon>Bacteria</taxon>
        <taxon>Pseudomonadati</taxon>
        <taxon>Bacteroidota</taxon>
        <taxon>Bacteroidia</taxon>
        <taxon>Bacteroidales</taxon>
        <taxon>Bacteroidaceae</taxon>
        <taxon>Mediterranea</taxon>
    </lineage>
</organism>
<evidence type="ECO:0000256" key="6">
    <source>
        <dbReference type="ARBA" id="ARBA00023125"/>
    </source>
</evidence>
<accession>A0ABS2E3N7</accession>
<comment type="similarity">
    <text evidence="2">Belongs to the type IA topoisomerase family.</text>
</comment>
<evidence type="ECO:0000259" key="13">
    <source>
        <dbReference type="PROSITE" id="PS52039"/>
    </source>
</evidence>
<comment type="catalytic activity">
    <reaction evidence="1">
        <text>ATP-independent breakage of single-stranded DNA, followed by passage and rejoining.</text>
        <dbReference type="EC" id="5.6.2.1"/>
    </reaction>
</comment>
<dbReference type="Pfam" id="PF01751">
    <property type="entry name" value="Toprim"/>
    <property type="match status" value="1"/>
</dbReference>
<dbReference type="InterPro" id="IPR005738">
    <property type="entry name" value="TopoIII"/>
</dbReference>
<evidence type="ECO:0000256" key="8">
    <source>
        <dbReference type="ARBA" id="ARBA00030003"/>
    </source>
</evidence>
<comment type="caution">
    <text evidence="14">The sequence shown here is derived from an EMBL/GenBank/DDBJ whole genome shotgun (WGS) entry which is preliminary data.</text>
</comment>
<keyword evidence="6" id="KW-0238">DNA-binding</keyword>
<evidence type="ECO:0000256" key="2">
    <source>
        <dbReference type="ARBA" id="ARBA00009446"/>
    </source>
</evidence>
<feature type="domain" description="Toprim" evidence="12">
    <location>
        <begin position="4"/>
        <end position="144"/>
    </location>
</feature>
<dbReference type="SMART" id="SM00437">
    <property type="entry name" value="TOP1Ac"/>
    <property type="match status" value="1"/>
</dbReference>
<evidence type="ECO:0000313" key="15">
    <source>
        <dbReference type="Proteomes" id="UP000766986"/>
    </source>
</evidence>
<dbReference type="EC" id="5.6.2.1" evidence="3"/>
<evidence type="ECO:0000313" key="14">
    <source>
        <dbReference type="EMBL" id="MBM6736233.1"/>
    </source>
</evidence>
<dbReference type="PANTHER" id="PTHR11390">
    <property type="entry name" value="PROKARYOTIC DNA TOPOISOMERASE"/>
    <property type="match status" value="1"/>
</dbReference>
<dbReference type="InterPro" id="IPR013825">
    <property type="entry name" value="Topo_IA_cen_sub2"/>
</dbReference>
<dbReference type="InterPro" id="IPR013826">
    <property type="entry name" value="Topo_IA_cen_sub3"/>
</dbReference>
<dbReference type="InterPro" id="IPR013497">
    <property type="entry name" value="Topo_IA_cen"/>
</dbReference>
<evidence type="ECO:0000256" key="4">
    <source>
        <dbReference type="ARBA" id="ARBA00022723"/>
    </source>
</evidence>
<dbReference type="EMBL" id="JACLYZ010000043">
    <property type="protein sequence ID" value="MBM6736233.1"/>
    <property type="molecule type" value="Genomic_DNA"/>
</dbReference>
<dbReference type="InterPro" id="IPR023405">
    <property type="entry name" value="Topo_IA_core_domain"/>
</dbReference>
<dbReference type="SMART" id="SM00436">
    <property type="entry name" value="TOP1Bc"/>
    <property type="match status" value="1"/>
</dbReference>
<dbReference type="InterPro" id="IPR025589">
    <property type="entry name" value="Toprim_C_rpt"/>
</dbReference>
<name>A0ABS2E3N7_9BACT</name>
<dbReference type="Proteomes" id="UP000766986">
    <property type="component" value="Unassembled WGS sequence"/>
</dbReference>
<evidence type="ECO:0000256" key="9">
    <source>
        <dbReference type="ARBA" id="ARBA00031985"/>
    </source>
</evidence>
<keyword evidence="7" id="KW-0413">Isomerase</keyword>
<dbReference type="PROSITE" id="PS52039">
    <property type="entry name" value="TOPO_IA_2"/>
    <property type="match status" value="1"/>
</dbReference>
<dbReference type="SUPFAM" id="SSF56712">
    <property type="entry name" value="Prokaryotic type I DNA topoisomerase"/>
    <property type="match status" value="1"/>
</dbReference>
<dbReference type="InterPro" id="IPR003602">
    <property type="entry name" value="Topo_IA_DNA-bd_dom"/>
</dbReference>
<gene>
    <name evidence="14" type="primary">topB</name>
    <name evidence="14" type="ORF">H7U35_13590</name>
</gene>
<dbReference type="PROSITE" id="PS50880">
    <property type="entry name" value="TOPRIM"/>
    <property type="match status" value="1"/>
</dbReference>
<dbReference type="Pfam" id="PF13342">
    <property type="entry name" value="Toprim_Crpt"/>
    <property type="match status" value="1"/>
</dbReference>
<dbReference type="Gene3D" id="1.10.290.10">
    <property type="entry name" value="Topoisomerase I, domain 4"/>
    <property type="match status" value="1"/>
</dbReference>
<dbReference type="InterPro" id="IPR006171">
    <property type="entry name" value="TOPRIM_dom"/>
</dbReference>
<reference evidence="14 15" key="1">
    <citation type="journal article" date="2021" name="Sci. Rep.">
        <title>The distribution of antibiotic resistance genes in chicken gut microbiota commensals.</title>
        <authorList>
            <person name="Juricova H."/>
            <person name="Matiasovicova J."/>
            <person name="Kubasova T."/>
            <person name="Cejkova D."/>
            <person name="Rychlik I."/>
        </authorList>
    </citation>
    <scope>NUCLEOTIDE SEQUENCE [LARGE SCALE GENOMIC DNA]</scope>
    <source>
        <strain evidence="14 15">An772</strain>
    </source>
</reference>
<dbReference type="InterPro" id="IPR013824">
    <property type="entry name" value="Topo_IA_cen_sub1"/>
</dbReference>
<dbReference type="CDD" id="cd03362">
    <property type="entry name" value="TOPRIM_TopoIA_TopoIII"/>
    <property type="match status" value="1"/>
</dbReference>
<keyword evidence="4" id="KW-0479">Metal-binding</keyword>
<feature type="domain" description="Topo IA-type catalytic" evidence="13">
    <location>
        <begin position="161"/>
        <end position="591"/>
    </location>
</feature>
<dbReference type="InterPro" id="IPR003601">
    <property type="entry name" value="Topo_IA_2"/>
</dbReference>
<keyword evidence="15" id="KW-1185">Reference proteome</keyword>
<dbReference type="SMART" id="SM00493">
    <property type="entry name" value="TOPRIM"/>
    <property type="match status" value="1"/>
</dbReference>
<dbReference type="InterPro" id="IPR034144">
    <property type="entry name" value="TOPRIM_TopoIII"/>
</dbReference>
<dbReference type="Gene3D" id="1.10.460.10">
    <property type="entry name" value="Topoisomerase I, domain 2"/>
    <property type="match status" value="1"/>
</dbReference>
<evidence type="ECO:0000259" key="12">
    <source>
        <dbReference type="PROSITE" id="PS50880"/>
    </source>
</evidence>
<dbReference type="Pfam" id="PF01131">
    <property type="entry name" value="Topoisom_bac"/>
    <property type="match status" value="1"/>
</dbReference>
<evidence type="ECO:0000256" key="10">
    <source>
        <dbReference type="ARBA" id="ARBA00032235"/>
    </source>
</evidence>
<keyword evidence="5" id="KW-0799">Topoisomerase</keyword>
<evidence type="ECO:0000256" key="1">
    <source>
        <dbReference type="ARBA" id="ARBA00000213"/>
    </source>
</evidence>
<evidence type="ECO:0000256" key="11">
    <source>
        <dbReference type="ARBA" id="ARBA00032877"/>
    </source>
</evidence>
<evidence type="ECO:0000256" key="3">
    <source>
        <dbReference type="ARBA" id="ARBA00012891"/>
    </source>
</evidence>
<sequence length="702" mass="77683">MYMKNVIIAEKPSVAQSIAAIVGAGQRKDGYLEGNGYAVTWAFGHLVGLAMPETYGFTGFRREHLPILPAKFTLVPRQVREGKEYRDDPGVVRQLNIIKGLFEGCDRIIVATDAGREGELIYRYIYHYLGCTRPFVRLWISSLTDKAIREGMERLQPGSDYDNLYLSAKARSEADWLIGINGSQALSLAAGRGVFSLGRVQTPTLAMICSRYLENKSFAPKKYMQIRITVEKDGIAFHATAEQRYEDKTAADSALGEMKACGTLRITALARREVKEEPPLLYDLTALQRDANTRLDFSADRTLSLAQSLYEKKVLSYPRTGSRYISEDVFDEIPSRIALLRQHPRFGQYAASLSDAPLNRRSVDGGKVTDHHALIVTENLPSGLSKDEQAVYDMVAARLLEAFSAPCIKEVTEIHAAVGSSEAQAKGTVVKSAGWRAVRGEKEEDDGGDMALPNLEQDETLPVKALEAVERQTKPKPLHTESSLLSAMEHCGREIDDEQLRASIRETGIGTPATRAAVIETLFARGYIQREKKSLVPTDKGMAVYETVKDKKIANVEMTAAWEDTLARIESGEADAAAFRRDIEAYTAQIVTELLETKVSVAPSESEYPCPKCRNSRVLFFPKVVKCADVDCGFTLFRNKGGKELSDKQLAELLTKGRTGVIKGFRSREGKAFDASLVLRPDFSVGYEFADKKPSKGKSSKK</sequence>
<evidence type="ECO:0000256" key="5">
    <source>
        <dbReference type="ARBA" id="ARBA00023029"/>
    </source>
</evidence>
<dbReference type="PANTHER" id="PTHR11390:SF21">
    <property type="entry name" value="DNA TOPOISOMERASE 3-ALPHA"/>
    <property type="match status" value="1"/>
</dbReference>
<evidence type="ECO:0000256" key="7">
    <source>
        <dbReference type="ARBA" id="ARBA00023235"/>
    </source>
</evidence>
<proteinExistence type="inferred from homology"/>
<protein>
    <recommendedName>
        <fullName evidence="3">DNA topoisomerase</fullName>
        <ecNumber evidence="3">5.6.2.1</ecNumber>
    </recommendedName>
    <alternativeName>
        <fullName evidence="11">Omega-protein</fullName>
    </alternativeName>
    <alternativeName>
        <fullName evidence="10">Relaxing enzyme</fullName>
    </alternativeName>
    <alternativeName>
        <fullName evidence="8">Swivelase</fullName>
    </alternativeName>
    <alternativeName>
        <fullName evidence="9">Untwisting enzyme</fullName>
    </alternativeName>
</protein>
<dbReference type="NCBIfam" id="TIGR01056">
    <property type="entry name" value="topB"/>
    <property type="match status" value="1"/>
</dbReference>
<dbReference type="Gene3D" id="3.40.50.140">
    <property type="match status" value="1"/>
</dbReference>
<dbReference type="Gene3D" id="2.70.20.10">
    <property type="entry name" value="Topoisomerase I, domain 3"/>
    <property type="match status" value="1"/>
</dbReference>
<dbReference type="InterPro" id="IPR000380">
    <property type="entry name" value="Topo_IA"/>
</dbReference>